<evidence type="ECO:0000313" key="1">
    <source>
        <dbReference type="EMBL" id="PAY22107.1"/>
    </source>
</evidence>
<dbReference type="NCBIfam" id="NF047719">
    <property type="entry name" value="SCO6745_fam_HTH"/>
    <property type="match status" value="1"/>
</dbReference>
<dbReference type="Proteomes" id="UP000218810">
    <property type="component" value="Unassembled WGS sequence"/>
</dbReference>
<evidence type="ECO:0000313" key="2">
    <source>
        <dbReference type="Proteomes" id="UP000218810"/>
    </source>
</evidence>
<organism evidence="1 2">
    <name type="scientific">Dietzia natronolimnaea</name>
    <dbReference type="NCBI Taxonomy" id="161920"/>
    <lineage>
        <taxon>Bacteria</taxon>
        <taxon>Bacillati</taxon>
        <taxon>Actinomycetota</taxon>
        <taxon>Actinomycetes</taxon>
        <taxon>Mycobacteriales</taxon>
        <taxon>Dietziaceae</taxon>
        <taxon>Dietzia</taxon>
    </lineage>
</organism>
<dbReference type="OrthoDB" id="157052at2"/>
<name>A0A2A2WLN6_9ACTN</name>
<dbReference type="EMBL" id="NTGA01000029">
    <property type="protein sequence ID" value="PAY22107.1"/>
    <property type="molecule type" value="Genomic_DNA"/>
</dbReference>
<dbReference type="RefSeq" id="WP_095719136.1">
    <property type="nucleotide sequence ID" value="NZ_NTGA01000029.1"/>
</dbReference>
<protein>
    <recommendedName>
        <fullName evidence="3">SalK</fullName>
    </recommendedName>
</protein>
<dbReference type="AlphaFoldDB" id="A0A2A2WLN6"/>
<evidence type="ECO:0008006" key="3">
    <source>
        <dbReference type="Google" id="ProtNLM"/>
    </source>
</evidence>
<comment type="caution">
    <text evidence="1">The sequence shown here is derived from an EMBL/GenBank/DDBJ whole genome shotgun (WGS) entry which is preliminary data.</text>
</comment>
<dbReference type="Pfam" id="PF21863">
    <property type="entry name" value="HTH_67"/>
    <property type="match status" value="1"/>
</dbReference>
<dbReference type="InterPro" id="IPR054058">
    <property type="entry name" value="HTH_67"/>
</dbReference>
<sequence length="287" mass="31302">MSPTDRVHSGEQRLWRAYEPIHAICYFHPQFASTMSETGLTGWWNGYFAGRAAPLGPTPPQVVTSLFYGFSPAMVARAVPKIWTRITPEAAIEARLDAAERVLAEHADAGSRDELRRVTDDLERVIDTLSFDGRALASAWYSVPRPTSVLQRLWLAATVLREHRGDGHVIAATATGFTGLEAAMTHIATGQVSRRVIQENRGWTDAQWESARRALLDRGILSDEQTLTPRGTALRDRIEDLTDQLAASSVLLSDTSGGAIDVLTSLARALVDRGAVPASNPIGVPRP</sequence>
<accession>A0A2A2WLN6</accession>
<gene>
    <name evidence="1" type="ORF">CEY15_15125</name>
</gene>
<proteinExistence type="predicted"/>
<keyword evidence="2" id="KW-1185">Reference proteome</keyword>
<reference evidence="2" key="1">
    <citation type="submission" date="2017-09" db="EMBL/GenBank/DDBJ databases">
        <authorList>
            <person name="Zhang Y."/>
            <person name="Huang X."/>
            <person name="Liu J."/>
            <person name="Lu L."/>
            <person name="Peng K."/>
        </authorList>
    </citation>
    <scope>NUCLEOTIDE SEQUENCE [LARGE SCALE GENOMIC DNA]</scope>
    <source>
        <strain evidence="2">S-XJ-1</strain>
    </source>
</reference>